<evidence type="ECO:0000259" key="1">
    <source>
        <dbReference type="Pfam" id="PF01471"/>
    </source>
</evidence>
<evidence type="ECO:0000313" key="3">
    <source>
        <dbReference type="Proteomes" id="UP000005104"/>
    </source>
</evidence>
<feature type="domain" description="Peptidoglycan binding-like" evidence="1">
    <location>
        <begin position="183"/>
        <end position="239"/>
    </location>
</feature>
<dbReference type="RefSeq" id="WP_007786117.1">
    <property type="nucleotide sequence ID" value="NZ_CM001441.1"/>
</dbReference>
<dbReference type="SUPFAM" id="SSF47090">
    <property type="entry name" value="PGBD-like"/>
    <property type="match status" value="5"/>
</dbReference>
<feature type="domain" description="Peptidoglycan binding-like" evidence="1">
    <location>
        <begin position="267"/>
        <end position="323"/>
    </location>
</feature>
<accession>H5XY57</accession>
<dbReference type="Pfam" id="PF01471">
    <property type="entry name" value="PG_binding_1"/>
    <property type="match status" value="5"/>
</dbReference>
<sequence length="412" mass="42944">MHNIQSQCPLLKMGSSGASVKRLQRKLASAGFNPGKIDGIFGSNTRAAVLAFQRSKGLAQDGIVGVRTWTALGVNCHTPTPPPGNHCPTLRQGSTGPAVSDLQRRLKNRGFYKGNIDGIFGPLTRSAVVAFQGSMGLVQDGIVGIRTWTALGVNCHTSAPPSPPPPRPQPPANYCPTLQQGSTGPAVVRLQELLKSRGFYTGNIDGIFGPITRAAVVAFQGSMGLVQDGIVGIRTWTALGVNCHTPTPPPPPPPPVNHCPTLQQGSTGPAVVNLQGLLKARGFYAGNIDGIFGPVTRAGVVAFQGSMGLLQDGIVGIKTWTALGVNCHTPTPPPPPPPPVNHCPILQQGSTGPAVVTLQELLTVKCFYTGCIDGIFGPVTRAAVCAFQECMGLVPDGIVNIQTWTALGVNCC</sequence>
<dbReference type="AlphaFoldDB" id="H5XY57"/>
<feature type="domain" description="Peptidoglycan binding-like" evidence="1">
    <location>
        <begin position="95"/>
        <end position="151"/>
    </location>
</feature>
<gene>
    <name evidence="2" type="ORF">DesyoDRAFT_4312</name>
</gene>
<dbReference type="Proteomes" id="UP000005104">
    <property type="component" value="Chromosome"/>
</dbReference>
<dbReference type="EMBL" id="CM001441">
    <property type="protein sequence ID" value="EHQ91267.1"/>
    <property type="molecule type" value="Genomic_DNA"/>
</dbReference>
<dbReference type="InterPro" id="IPR002477">
    <property type="entry name" value="Peptidoglycan-bd-like"/>
</dbReference>
<reference evidence="2 3" key="1">
    <citation type="submission" date="2011-11" db="EMBL/GenBank/DDBJ databases">
        <title>The Noncontiguous Finished genome of Desulfosporosinus youngiae DSM 17734.</title>
        <authorList>
            <consortium name="US DOE Joint Genome Institute (JGI-PGF)"/>
            <person name="Lucas S."/>
            <person name="Han J."/>
            <person name="Lapidus A."/>
            <person name="Cheng J.-F."/>
            <person name="Goodwin L."/>
            <person name="Pitluck S."/>
            <person name="Peters L."/>
            <person name="Ovchinnikova G."/>
            <person name="Lu M."/>
            <person name="Land M.L."/>
            <person name="Hauser L."/>
            <person name="Pester M."/>
            <person name="Spring S."/>
            <person name="Ollivier B."/>
            <person name="Rattei T."/>
            <person name="Klenk H.-P."/>
            <person name="Wagner M."/>
            <person name="Loy A."/>
            <person name="Woyke T.J."/>
        </authorList>
    </citation>
    <scope>NUCLEOTIDE SEQUENCE [LARGE SCALE GENOMIC DNA]</scope>
    <source>
        <strain evidence="2 3">DSM 17734</strain>
    </source>
</reference>
<feature type="domain" description="Peptidoglycan binding-like" evidence="1">
    <location>
        <begin position="16"/>
        <end position="72"/>
    </location>
</feature>
<keyword evidence="3" id="KW-1185">Reference proteome</keyword>
<organism evidence="2 3">
    <name type="scientific">Desulfosporosinus youngiae DSM 17734</name>
    <dbReference type="NCBI Taxonomy" id="768710"/>
    <lineage>
        <taxon>Bacteria</taxon>
        <taxon>Bacillati</taxon>
        <taxon>Bacillota</taxon>
        <taxon>Clostridia</taxon>
        <taxon>Eubacteriales</taxon>
        <taxon>Desulfitobacteriaceae</taxon>
        <taxon>Desulfosporosinus</taxon>
    </lineage>
</organism>
<dbReference type="HOGENOM" id="CLU_048078_0_0_9"/>
<feature type="domain" description="Peptidoglycan binding-like" evidence="1">
    <location>
        <begin position="351"/>
        <end position="407"/>
    </location>
</feature>
<dbReference type="STRING" id="768710.DesyoDRAFT_4312"/>
<dbReference type="eggNOG" id="COG3409">
    <property type="taxonomic scope" value="Bacteria"/>
</dbReference>
<evidence type="ECO:0000313" key="2">
    <source>
        <dbReference type="EMBL" id="EHQ91267.1"/>
    </source>
</evidence>
<dbReference type="Gene3D" id="1.10.101.10">
    <property type="entry name" value="PGBD-like superfamily/PGBD"/>
    <property type="match status" value="5"/>
</dbReference>
<dbReference type="InterPro" id="IPR036366">
    <property type="entry name" value="PGBDSf"/>
</dbReference>
<dbReference type="InterPro" id="IPR036365">
    <property type="entry name" value="PGBD-like_sf"/>
</dbReference>
<proteinExistence type="predicted"/>
<protein>
    <submittedName>
        <fullName evidence="2">Putative peptidoglycan-binding domain-containing protein</fullName>
    </submittedName>
</protein>
<name>H5XY57_9FIRM</name>